<organism evidence="2 3">
    <name type="scientific">Eragrostis curvula</name>
    <name type="common">weeping love grass</name>
    <dbReference type="NCBI Taxonomy" id="38414"/>
    <lineage>
        <taxon>Eukaryota</taxon>
        <taxon>Viridiplantae</taxon>
        <taxon>Streptophyta</taxon>
        <taxon>Embryophyta</taxon>
        <taxon>Tracheophyta</taxon>
        <taxon>Spermatophyta</taxon>
        <taxon>Magnoliopsida</taxon>
        <taxon>Liliopsida</taxon>
        <taxon>Poales</taxon>
        <taxon>Poaceae</taxon>
        <taxon>PACMAD clade</taxon>
        <taxon>Chloridoideae</taxon>
        <taxon>Eragrostideae</taxon>
        <taxon>Eragrostidinae</taxon>
        <taxon>Eragrostis</taxon>
    </lineage>
</organism>
<dbReference type="Pfam" id="PF23635">
    <property type="entry name" value="Beta-prop_AT5G49610-like"/>
    <property type="match status" value="1"/>
</dbReference>
<dbReference type="Proteomes" id="UP000324897">
    <property type="component" value="Chromosome 4"/>
</dbReference>
<dbReference type="EMBL" id="RWGY01000007">
    <property type="protein sequence ID" value="TVU40484.1"/>
    <property type="molecule type" value="Genomic_DNA"/>
</dbReference>
<name>A0A5J9VYQ9_9POAL</name>
<dbReference type="InterPro" id="IPR001810">
    <property type="entry name" value="F-box_dom"/>
</dbReference>
<reference evidence="2 3" key="1">
    <citation type="journal article" date="2019" name="Sci. Rep.">
        <title>A high-quality genome of Eragrostis curvula grass provides insights into Poaceae evolution and supports new strategies to enhance forage quality.</title>
        <authorList>
            <person name="Carballo J."/>
            <person name="Santos B.A.C.M."/>
            <person name="Zappacosta D."/>
            <person name="Garbus I."/>
            <person name="Selva J.P."/>
            <person name="Gallo C.A."/>
            <person name="Diaz A."/>
            <person name="Albertini E."/>
            <person name="Caccamo M."/>
            <person name="Echenique V."/>
        </authorList>
    </citation>
    <scope>NUCLEOTIDE SEQUENCE [LARGE SCALE GENOMIC DNA]</scope>
    <source>
        <strain evidence="3">cv. Victoria</strain>
        <tissue evidence="2">Leaf</tissue>
    </source>
</reference>
<protein>
    <recommendedName>
        <fullName evidence="1">F-box domain-containing protein</fullName>
    </recommendedName>
</protein>
<accession>A0A5J9VYQ9</accession>
<comment type="caution">
    <text evidence="2">The sequence shown here is derived from an EMBL/GenBank/DDBJ whole genome shotgun (WGS) entry which is preliminary data.</text>
</comment>
<sequence>MPPPRTSPLLMDELVEEILMRLPPDDPKSLVRAALVSKHWCRLISDAGFRRRFREFHGTAPILGFLWDHMDDALFVPVTSSSFLPHVHHHDMRPCDSRHGRVLLSNYPEYYDDLIIVIWDPIANVKLELPEPPPRRLFPETWNMAVLCDATASPCDHLDCHGGPFIVVLLGTEEKEIFSCVFSSKTGMWSEPVSTAQCNVRVSRWERSALVRNTLFFVAAKKKGILTYDLGTQHISVIQVPIWEDPVCPSFIELTTTEDGRPGFVRVENFELRLWSRADVGGRWEISKVINLKRLLPIDCSRSTMPVLLGSAEGIGVIFLNVKNEIFTIDLRSSKVTKVYEASCIGVVVPYLNFYTPGP</sequence>
<dbReference type="OrthoDB" id="693548at2759"/>
<dbReference type="InterPro" id="IPR056594">
    <property type="entry name" value="AT5G49610-like_b-prop"/>
</dbReference>
<keyword evidence="3" id="KW-1185">Reference proteome</keyword>
<dbReference type="Gramene" id="TVU40484">
    <property type="protein sequence ID" value="TVU40484"/>
    <property type="gene ID" value="EJB05_13950"/>
</dbReference>
<evidence type="ECO:0000313" key="2">
    <source>
        <dbReference type="EMBL" id="TVU40484.1"/>
    </source>
</evidence>
<dbReference type="PANTHER" id="PTHR32133:SF370">
    <property type="entry name" value="F-BOX DOMAIN-CONTAINING PROTEIN"/>
    <property type="match status" value="1"/>
</dbReference>
<gene>
    <name evidence="2" type="ORF">EJB05_13950</name>
</gene>
<proteinExistence type="predicted"/>
<feature type="domain" description="F-box" evidence="1">
    <location>
        <begin position="10"/>
        <end position="53"/>
    </location>
</feature>
<feature type="non-terminal residue" evidence="2">
    <location>
        <position position="1"/>
    </location>
</feature>
<dbReference type="Pfam" id="PF00646">
    <property type="entry name" value="F-box"/>
    <property type="match status" value="1"/>
</dbReference>
<evidence type="ECO:0000313" key="3">
    <source>
        <dbReference type="Proteomes" id="UP000324897"/>
    </source>
</evidence>
<dbReference type="InterPro" id="IPR036047">
    <property type="entry name" value="F-box-like_dom_sf"/>
</dbReference>
<dbReference type="PANTHER" id="PTHR32133">
    <property type="entry name" value="OS07G0120400 PROTEIN"/>
    <property type="match status" value="1"/>
</dbReference>
<dbReference type="SUPFAM" id="SSF81383">
    <property type="entry name" value="F-box domain"/>
    <property type="match status" value="1"/>
</dbReference>
<dbReference type="Gene3D" id="1.20.1280.50">
    <property type="match status" value="1"/>
</dbReference>
<dbReference type="AlphaFoldDB" id="A0A5J9VYQ9"/>
<evidence type="ECO:0000259" key="1">
    <source>
        <dbReference type="SMART" id="SM00256"/>
    </source>
</evidence>
<dbReference type="SMART" id="SM00256">
    <property type="entry name" value="FBOX"/>
    <property type="match status" value="1"/>
</dbReference>